<dbReference type="GO" id="GO:0051213">
    <property type="term" value="F:dioxygenase activity"/>
    <property type="evidence" value="ECO:0007669"/>
    <property type="project" value="UniProtKB-KW"/>
</dbReference>
<dbReference type="InterPro" id="IPR004360">
    <property type="entry name" value="Glyas_Fos-R_dOase_dom"/>
</dbReference>
<sequence>MTKHVVKNLHMSHVGIHVHDMDKELKFYTEVMGFHQMDFGTIYHPSLGESTVAFLSRDPAEHHQLALFSGRPETVNFNVVQQISMNAGSLQNVRDIASYALKNGASQPMPMSHGHTISCYILDPEGNRLEIYFDLDWYAPQPYVTFIPDFFDVEEKELIARVYAEASQKKGFVEPKAKYTKMMEEAMGIKSEETK</sequence>
<gene>
    <name evidence="2" type="ORF">M427DRAFT_63891</name>
</gene>
<dbReference type="InterPro" id="IPR029068">
    <property type="entry name" value="Glyas_Bleomycin-R_OHBP_Dase"/>
</dbReference>
<evidence type="ECO:0000313" key="2">
    <source>
        <dbReference type="EMBL" id="KXS09509.1"/>
    </source>
</evidence>
<evidence type="ECO:0000259" key="1">
    <source>
        <dbReference type="PROSITE" id="PS51819"/>
    </source>
</evidence>
<dbReference type="InterPro" id="IPR037523">
    <property type="entry name" value="VOC_core"/>
</dbReference>
<reference evidence="2 3" key="1">
    <citation type="journal article" date="2015" name="Genome Biol. Evol.">
        <title>Phylogenomic analyses indicate that early fungi evolved digesting cell walls of algal ancestors of land plants.</title>
        <authorList>
            <person name="Chang Y."/>
            <person name="Wang S."/>
            <person name="Sekimoto S."/>
            <person name="Aerts A.L."/>
            <person name="Choi C."/>
            <person name="Clum A."/>
            <person name="LaButti K.M."/>
            <person name="Lindquist E.A."/>
            <person name="Yee Ngan C."/>
            <person name="Ohm R.A."/>
            <person name="Salamov A.A."/>
            <person name="Grigoriev I.V."/>
            <person name="Spatafora J.W."/>
            <person name="Berbee M.L."/>
        </authorList>
    </citation>
    <scope>NUCLEOTIDE SEQUENCE [LARGE SCALE GENOMIC DNA]</scope>
    <source>
        <strain evidence="2 3">JEL478</strain>
    </source>
</reference>
<dbReference type="OrthoDB" id="16820at2759"/>
<protein>
    <submittedName>
        <fullName evidence="2">Glyoxalase/Bleomycin resistance protein/Dihydroxybiphenyl dioxygenase</fullName>
    </submittedName>
</protein>
<feature type="domain" description="VOC" evidence="1">
    <location>
        <begin position="10"/>
        <end position="134"/>
    </location>
</feature>
<dbReference type="SUPFAM" id="SSF54593">
    <property type="entry name" value="Glyoxalase/Bleomycin resistance protein/Dihydroxybiphenyl dioxygenase"/>
    <property type="match status" value="1"/>
</dbReference>
<dbReference type="Pfam" id="PF00903">
    <property type="entry name" value="Glyoxalase"/>
    <property type="match status" value="1"/>
</dbReference>
<accession>A0A138ZYD4</accession>
<keyword evidence="3" id="KW-1185">Reference proteome</keyword>
<keyword evidence="2" id="KW-0223">Dioxygenase</keyword>
<keyword evidence="2" id="KW-0560">Oxidoreductase</keyword>
<dbReference type="Proteomes" id="UP000070544">
    <property type="component" value="Unassembled WGS sequence"/>
</dbReference>
<dbReference type="AlphaFoldDB" id="A0A138ZYD4"/>
<organism evidence="2 3">
    <name type="scientific">Gonapodya prolifera (strain JEL478)</name>
    <name type="common">Monoblepharis prolifera</name>
    <dbReference type="NCBI Taxonomy" id="1344416"/>
    <lineage>
        <taxon>Eukaryota</taxon>
        <taxon>Fungi</taxon>
        <taxon>Fungi incertae sedis</taxon>
        <taxon>Chytridiomycota</taxon>
        <taxon>Chytridiomycota incertae sedis</taxon>
        <taxon>Monoblepharidomycetes</taxon>
        <taxon>Monoblepharidales</taxon>
        <taxon>Gonapodyaceae</taxon>
        <taxon>Gonapodya</taxon>
    </lineage>
</organism>
<dbReference type="EMBL" id="KQ965859">
    <property type="protein sequence ID" value="KXS09509.1"/>
    <property type="molecule type" value="Genomic_DNA"/>
</dbReference>
<name>A0A138ZYD4_GONPJ</name>
<proteinExistence type="predicted"/>
<dbReference type="PROSITE" id="PS51819">
    <property type="entry name" value="VOC"/>
    <property type="match status" value="1"/>
</dbReference>
<dbReference type="Gene3D" id="3.10.180.10">
    <property type="entry name" value="2,3-Dihydroxybiphenyl 1,2-Dioxygenase, domain 1"/>
    <property type="match status" value="1"/>
</dbReference>
<evidence type="ECO:0000313" key="3">
    <source>
        <dbReference type="Proteomes" id="UP000070544"/>
    </source>
</evidence>